<dbReference type="SUPFAM" id="SSF52540">
    <property type="entry name" value="P-loop containing nucleoside triphosphate hydrolases"/>
    <property type="match status" value="1"/>
</dbReference>
<dbReference type="InterPro" id="IPR027417">
    <property type="entry name" value="P-loop_NTPase"/>
</dbReference>
<dbReference type="PANTHER" id="PTHR42798">
    <property type="entry name" value="LIPOPROTEIN-RELEASING SYSTEM ATP-BINDING PROTEIN LOLD"/>
    <property type="match status" value="1"/>
</dbReference>
<dbReference type="GO" id="GO:0016887">
    <property type="term" value="F:ATP hydrolysis activity"/>
    <property type="evidence" value="ECO:0007669"/>
    <property type="project" value="InterPro"/>
</dbReference>
<dbReference type="Gene3D" id="3.40.50.300">
    <property type="entry name" value="P-loop containing nucleotide triphosphate hydrolases"/>
    <property type="match status" value="1"/>
</dbReference>
<dbReference type="EMBL" id="FRYL01000045">
    <property type="protein sequence ID" value="SHO81709.1"/>
    <property type="molecule type" value="Genomic_DNA"/>
</dbReference>
<reference evidence="2" key="1">
    <citation type="submission" date="2016-10" db="EMBL/GenBank/DDBJ databases">
        <authorList>
            <person name="de Groot N.N."/>
        </authorList>
    </citation>
    <scope>NUCLEOTIDE SEQUENCE</scope>
</reference>
<evidence type="ECO:0000259" key="1">
    <source>
        <dbReference type="Pfam" id="PF00005"/>
    </source>
</evidence>
<name>A0A1W1ELG3_9ZZZZ</name>
<proteinExistence type="predicted"/>
<feature type="domain" description="ABC transporter" evidence="1">
    <location>
        <begin position="1"/>
        <end position="77"/>
    </location>
</feature>
<gene>
    <name evidence="2" type="ORF">MNB_SV-15-1255</name>
</gene>
<organism evidence="2">
    <name type="scientific">hydrothermal vent metagenome</name>
    <dbReference type="NCBI Taxonomy" id="652676"/>
    <lineage>
        <taxon>unclassified sequences</taxon>
        <taxon>metagenomes</taxon>
        <taxon>ecological metagenomes</taxon>
    </lineage>
</organism>
<dbReference type="Pfam" id="PF00005">
    <property type="entry name" value="ABC_tran"/>
    <property type="match status" value="1"/>
</dbReference>
<protein>
    <submittedName>
        <fullName evidence="2">Putative ABC transporter ATP binding protein</fullName>
    </submittedName>
</protein>
<dbReference type="PANTHER" id="PTHR42798:SF2">
    <property type="entry name" value="ABC TRANSPORTER ATP-BINDING PROTEIN MG467-RELATED"/>
    <property type="match status" value="1"/>
</dbReference>
<dbReference type="GO" id="GO:0005524">
    <property type="term" value="F:ATP binding"/>
    <property type="evidence" value="ECO:0007669"/>
    <property type="project" value="InterPro"/>
</dbReference>
<accession>A0A1W1ELG3</accession>
<dbReference type="AlphaFoldDB" id="A0A1W1ELG3"/>
<evidence type="ECO:0000313" key="2">
    <source>
        <dbReference type="EMBL" id="SHO81709.1"/>
    </source>
</evidence>
<dbReference type="InterPro" id="IPR003439">
    <property type="entry name" value="ABC_transporter-like_ATP-bd"/>
</dbReference>
<sequence length="136" mass="15439">MIFQSHYLFKGMNGLKNIEIARILSNTPQDRKLLEKLEIDRVVSQKVSELSGGQQQRVSIARVLNKQPNIIFADEPTGNLDKSTAGLVMRVLLEYISSGERGLVLVTHDEEIANMCDKIYRLEDKKLNEVKISKLL</sequence>